<dbReference type="HOGENOM" id="CLU_2128950_0_0_6"/>
<protein>
    <submittedName>
        <fullName evidence="1">Uncharacterized protein</fullName>
    </submittedName>
</protein>
<keyword evidence="2" id="KW-1185">Reference proteome</keyword>
<sequence length="113" mass="12090">MTQEEKRDLRFERHFAIASLTSNFLIDGSQYGLAKLAGHLAHTGSAPVIEVAQCGLRPFTPFLASRLGASRATVGLEILGSRLGQISFNAGSKFARMGGPALGVLVRCIGERF</sequence>
<reference evidence="1" key="1">
    <citation type="journal article" date="2009" name="Environ. Microbiol.">
        <title>Dynamics of genome evolution in facultative symbionts of aphids.</title>
        <authorList>
            <person name="Degnan P.H."/>
            <person name="Leonardo T.E."/>
            <person name="Cass B.N."/>
            <person name="Hurwitz B."/>
            <person name="Stern D."/>
            <person name="Gibbs R.A."/>
            <person name="Richards S."/>
            <person name="Moran N.A."/>
        </authorList>
    </citation>
    <scope>NUCLEOTIDE SEQUENCE [LARGE SCALE GENOMIC DNA]</scope>
    <source>
        <strain evidence="1">LSR1</strain>
    </source>
</reference>
<dbReference type="Proteomes" id="UP000005726">
    <property type="component" value="Unassembled WGS sequence"/>
</dbReference>
<accession>E0WT59</accession>
<evidence type="ECO:0000313" key="1">
    <source>
        <dbReference type="EMBL" id="EFL91744.1"/>
    </source>
</evidence>
<name>E0WT59_9ENTR</name>
<organism evidence="1 2">
    <name type="scientific">Candidatus Regiella insecticola LSR1</name>
    <dbReference type="NCBI Taxonomy" id="663321"/>
    <lineage>
        <taxon>Bacteria</taxon>
        <taxon>Pseudomonadati</taxon>
        <taxon>Pseudomonadota</taxon>
        <taxon>Gammaproteobacteria</taxon>
        <taxon>Enterobacterales</taxon>
        <taxon>Enterobacteriaceae</taxon>
        <taxon>aphid secondary symbionts</taxon>
        <taxon>Candidatus Regiella</taxon>
    </lineage>
</organism>
<evidence type="ECO:0000313" key="2">
    <source>
        <dbReference type="Proteomes" id="UP000005726"/>
    </source>
</evidence>
<proteinExistence type="predicted"/>
<dbReference type="EMBL" id="GL379592">
    <property type="protein sequence ID" value="EFL91744.1"/>
    <property type="molecule type" value="Genomic_DNA"/>
</dbReference>
<gene>
    <name evidence="1" type="ORF">REG_1207</name>
</gene>
<dbReference type="AlphaFoldDB" id="E0WT59"/>